<dbReference type="Proteomes" id="UP000050139">
    <property type="component" value="Unassembled WGS sequence"/>
</dbReference>
<feature type="domain" description="Acyl-CoA dehydrogenase/oxidase C-terminal" evidence="9">
    <location>
        <begin position="261"/>
        <end position="409"/>
    </location>
</feature>
<dbReference type="GO" id="GO:0005737">
    <property type="term" value="C:cytoplasm"/>
    <property type="evidence" value="ECO:0007669"/>
    <property type="project" value="TreeGrafter"/>
</dbReference>
<reference evidence="20 28" key="5">
    <citation type="journal article" date="2017" name="N. Engl. J. Med.">
        <title>Transmission of Extensively Drug-Resistant Tuberculosis in South Africa.</title>
        <authorList>
            <person name="Shah N.S."/>
            <person name="Auld S.C."/>
            <person name="Brust J.C."/>
            <person name="Mathema B."/>
            <person name="Ismail N."/>
            <person name="Moodley P."/>
            <person name="Mlisana K."/>
            <person name="Allana S."/>
            <person name="Campbell A."/>
            <person name="Mthiyane T."/>
            <person name="Morris N."/>
            <person name="Mpangase P."/>
            <person name="van der Meulen H."/>
            <person name="Omar S.V."/>
            <person name="Brown T.S."/>
            <person name="Narechania A."/>
            <person name="Shaskina E."/>
            <person name="Kapwata T."/>
            <person name="Kreiswirth B."/>
            <person name="Gandhi N.R."/>
        </authorList>
    </citation>
    <scope>NUCLEOTIDE SEQUENCE [LARGE SCALE GENOMIC DNA]</scope>
    <source>
        <strain evidence="20 28">32301_S10</strain>
    </source>
</reference>
<comment type="similarity">
    <text evidence="2 8">Belongs to the acyl-CoA dehydrogenase family.</text>
</comment>
<dbReference type="Proteomes" id="UP000256381">
    <property type="component" value="Unassembled WGS sequence"/>
</dbReference>
<dbReference type="FunFam" id="1.10.540.10:FF:000024">
    <property type="entry name" value="Acyl-CoA dehydrogenase FadE1"/>
    <property type="match status" value="1"/>
</dbReference>
<evidence type="ECO:0000313" key="24">
    <source>
        <dbReference type="Proteomes" id="UP000048600"/>
    </source>
</evidence>
<evidence type="ECO:0000256" key="6">
    <source>
        <dbReference type="ARBA" id="ARBA00023002"/>
    </source>
</evidence>
<evidence type="ECO:0000313" key="18">
    <source>
        <dbReference type="EMBL" id="MBP0681748.1"/>
    </source>
</evidence>
<evidence type="ECO:0000313" key="26">
    <source>
        <dbReference type="Proteomes" id="UP000050139"/>
    </source>
</evidence>
<reference evidence="19 27" key="6">
    <citation type="submission" date="2017-02" db="EMBL/GenBank/DDBJ databases">
        <title>Protein polymorphisms may explain contrasting epidemiological fitness of two variants of a multidrug-resistant Mycobacterium tuberculosis strain.</title>
        <authorList>
            <person name="Bigi M.M."/>
            <person name="Lopez B."/>
            <person name="Blanco F.C."/>
            <person name="Sasiain M.C."/>
            <person name="De La Barrera S."/>
            <person name="Ritacco V."/>
            <person name="Bigi F."/>
            <person name="Soria M.A."/>
        </authorList>
    </citation>
    <scope>NUCLEOTIDE SEQUENCE [LARGE SCALE GENOMIC DNA]</scope>
    <source>
        <strain evidence="19 27">6548</strain>
    </source>
</reference>
<dbReference type="PATRIC" id="fig|1773.206.peg.3449"/>
<dbReference type="EMBL" id="COPH01000002">
    <property type="protein sequence ID" value="CLV52635.1"/>
    <property type="molecule type" value="Genomic_DNA"/>
</dbReference>
<evidence type="ECO:0000313" key="16">
    <source>
        <dbReference type="EMBL" id="COV82728.1"/>
    </source>
</evidence>
<dbReference type="EMBL" id="LWDQ01000001">
    <property type="protein sequence ID" value="OMH57997.1"/>
    <property type="molecule type" value="Genomic_DNA"/>
</dbReference>
<evidence type="ECO:0000313" key="21">
    <source>
        <dbReference type="Proteomes" id="UP000038802"/>
    </source>
</evidence>
<dbReference type="Proteomes" id="UP000045842">
    <property type="component" value="Unassembled WGS sequence"/>
</dbReference>
<dbReference type="Pfam" id="PF02770">
    <property type="entry name" value="Acyl-CoA_dh_M"/>
    <property type="match status" value="1"/>
</dbReference>
<dbReference type="AlphaFoldDB" id="A0A045I1H0"/>
<protein>
    <submittedName>
        <fullName evidence="19">(R)-benzylsuccinyl-CoA dehydrogenase</fullName>
        <ecNumber evidence="12 19">1.3.8.3</ecNumber>
    </submittedName>
    <submittedName>
        <fullName evidence="12 20">Acyl-CoA dehydrogenase</fullName>
    </submittedName>
    <submittedName>
        <fullName evidence="18">Acyl-CoA dehydrogenase family protein</fullName>
    </submittedName>
</protein>
<sequence length="447" mass="50224">MPVRRRAGERLPTVWDFETDPQYQSKLDWVEKFMAEELEPLDLVALDPYDKKNADTMAILRPLQRQVKDQGLWAAHLRPELGGQGFGQVKLALLNEIIGRSRWAPSAFGCQAPDSGNAEILALFGTDEQKARYLRPLLDGEITSCYSMTEPQGGSDPGLFVTAATRDAAGNGDWIINGEKWFSTNAKHASFFIVMAVTKPEARTYEKMSLFIVPADTPGIEIVRNVGVGAESTRHASHGYIRYHDVRVPADHVLGGEGQAFMIAQTRLGGGRIHHAMRTIALARRAFDMMCERALSRQTRHGRLADLQMTQEKIADSWIQIEQFRLLVLRTAWLIDKHHDYQKVRRDIAAVKVAMPQVLHDVVQRAMHLHGALGVSDEMPFVKMMLAAESLGIADGATELHKMTVARRTLREYQPVTTLFPSQHIPTRRAHAEAWLAQRLEHAIAEF</sequence>
<evidence type="ECO:0000313" key="15">
    <source>
        <dbReference type="EMBL" id="COU97043.1"/>
    </source>
</evidence>
<dbReference type="FunFam" id="2.40.110.10:FF:000002">
    <property type="entry name" value="Acyl-CoA dehydrogenase fadE12"/>
    <property type="match status" value="1"/>
</dbReference>
<dbReference type="Proteomes" id="UP000038802">
    <property type="component" value="Unassembled WGS sequence"/>
</dbReference>
<dbReference type="EMBL" id="CSAE01000214">
    <property type="protein sequence ID" value="COV82728.1"/>
    <property type="molecule type" value="Genomic_DNA"/>
</dbReference>
<dbReference type="FunFam" id="1.20.140.10:FF:000031">
    <property type="entry name" value="Acyl-CoA dehydrogenase FadE1"/>
    <property type="match status" value="1"/>
</dbReference>
<evidence type="ECO:0000259" key="10">
    <source>
        <dbReference type="Pfam" id="PF02770"/>
    </source>
</evidence>
<reference evidence="21 22" key="1">
    <citation type="submission" date="2015-03" db="EMBL/GenBank/DDBJ databases">
        <authorList>
            <consortium name="Pathogen Informatics"/>
        </authorList>
    </citation>
    <scope>NUCLEOTIDE SEQUENCE [LARGE SCALE GENOMIC DNA]</scope>
    <source>
        <strain evidence="13 25">Bir 187</strain>
        <strain evidence="15 22">G09801536</strain>
        <strain evidence="12 23">H09601792</strain>
        <strain evidence="21">K00500041</strain>
        <strain evidence="17 24">P00601463</strain>
    </source>
</reference>
<evidence type="ECO:0000256" key="4">
    <source>
        <dbReference type="ARBA" id="ARBA00022630"/>
    </source>
</evidence>
<gene>
    <name evidence="19" type="primary">bbsG_1</name>
    <name evidence="12" type="synonym">bbsG_2</name>
    <name evidence="15" type="synonym">bbsG_3</name>
    <name evidence="19" type="ORF">A4S10_00145</name>
    <name evidence="20" type="ORF">DSJ38_04030</name>
    <name evidence="15" type="ORF">ERS007679_00745</name>
    <name evidence="12" type="ORF">ERS007688_01835</name>
    <name evidence="16" type="ORF">ERS007703_02122</name>
    <name evidence="17" type="ORF">ERS007741_01208</name>
    <name evidence="13" type="ORF">ERS027661_02730</name>
    <name evidence="14" type="ORF">ERS094118_00389</name>
    <name evidence="18" type="ORF">J8J21_01055</name>
</gene>
<evidence type="ECO:0000313" key="13">
    <source>
        <dbReference type="EMBL" id="CKS19707.1"/>
    </source>
</evidence>
<dbReference type="EC" id="1.3.8.3" evidence="12 19"/>
<dbReference type="STRING" id="115862.BBG46_00815"/>
<dbReference type="SUPFAM" id="SSF47203">
    <property type="entry name" value="Acyl-CoA dehydrogenase C-terminal domain-like"/>
    <property type="match status" value="1"/>
</dbReference>
<evidence type="ECO:0000313" key="17">
    <source>
        <dbReference type="EMBL" id="COW01346.1"/>
    </source>
</evidence>
<keyword evidence="6 8" id="KW-0560">Oxidoreductase</keyword>
<dbReference type="RefSeq" id="WP_003400917.1">
    <property type="nucleotide sequence ID" value="NZ_AP017901.1"/>
</dbReference>
<dbReference type="Pfam" id="PF00441">
    <property type="entry name" value="Acyl-CoA_dh_1"/>
    <property type="match status" value="1"/>
</dbReference>
<dbReference type="Proteomes" id="UP000671119">
    <property type="component" value="Unassembled WGS sequence"/>
</dbReference>
<evidence type="ECO:0000256" key="2">
    <source>
        <dbReference type="ARBA" id="ARBA00009347"/>
    </source>
</evidence>
<dbReference type="SMR" id="A0A045I1H0"/>
<evidence type="ECO:0000313" key="19">
    <source>
        <dbReference type="EMBL" id="OMH57997.1"/>
    </source>
</evidence>
<dbReference type="Gene3D" id="1.20.140.10">
    <property type="entry name" value="Butyryl-CoA Dehydrogenase, subunit A, domain 3"/>
    <property type="match status" value="1"/>
</dbReference>
<evidence type="ECO:0000313" key="22">
    <source>
        <dbReference type="Proteomes" id="UP000045842"/>
    </source>
</evidence>
<dbReference type="GO" id="GO:0033734">
    <property type="term" value="F:(R)-benzylsuccinyl-CoA dehydrogenase activity"/>
    <property type="evidence" value="ECO:0007669"/>
    <property type="project" value="UniProtKB-EC"/>
</dbReference>
<reference evidence="14 26" key="2">
    <citation type="submission" date="2015-03" db="EMBL/GenBank/DDBJ databases">
        <authorList>
            <consortium name="Pathogen Informatics"/>
            <person name="Murphy D."/>
        </authorList>
    </citation>
    <scope>NUCLEOTIDE SEQUENCE [LARGE SCALE GENOMIC DNA]</scope>
    <source>
        <strain evidence="14 26">0268S</strain>
    </source>
</reference>
<feature type="domain" description="Acyl-CoA dehydrogenase/oxidase N-terminal" evidence="11">
    <location>
        <begin position="27"/>
        <end position="141"/>
    </location>
</feature>
<dbReference type="Gene3D" id="2.40.110.10">
    <property type="entry name" value="Butyryl-CoA Dehydrogenase, subunit A, domain 2"/>
    <property type="match status" value="1"/>
</dbReference>
<evidence type="ECO:0000256" key="3">
    <source>
        <dbReference type="ARBA" id="ARBA00011738"/>
    </source>
</evidence>
<feature type="domain" description="Acyl-CoA oxidase/dehydrogenase middle" evidence="10">
    <location>
        <begin position="145"/>
        <end position="232"/>
    </location>
</feature>
<dbReference type="InterPro" id="IPR009075">
    <property type="entry name" value="AcylCo_DH/oxidase_C"/>
</dbReference>
<dbReference type="EMBL" id="CNFU01000614">
    <property type="protein sequence ID" value="CKS19707.1"/>
    <property type="molecule type" value="Genomic_DNA"/>
</dbReference>
<dbReference type="InterPro" id="IPR037069">
    <property type="entry name" value="AcylCoA_DH/ox_N_sf"/>
</dbReference>
<comment type="cofactor">
    <cofactor evidence="1 8">
        <name>FAD</name>
        <dbReference type="ChEBI" id="CHEBI:57692"/>
    </cofactor>
</comment>
<evidence type="ECO:0000259" key="11">
    <source>
        <dbReference type="Pfam" id="PF02771"/>
    </source>
</evidence>
<evidence type="ECO:0000256" key="8">
    <source>
        <dbReference type="RuleBase" id="RU362125"/>
    </source>
</evidence>
<evidence type="ECO:0000259" key="9">
    <source>
        <dbReference type="Pfam" id="PF00441"/>
    </source>
</evidence>
<dbReference type="Proteomes" id="UP000189452">
    <property type="component" value="Chromosome"/>
</dbReference>
<dbReference type="PANTHER" id="PTHR48083:SF13">
    <property type="entry name" value="ACYL-COA DEHYDROGENASE FAMILY MEMBER 11"/>
    <property type="match status" value="1"/>
</dbReference>
<name>A0A045I1H0_MYCTX</name>
<evidence type="ECO:0000313" key="14">
    <source>
        <dbReference type="EMBL" id="CLV52635.1"/>
    </source>
</evidence>
<dbReference type="InterPro" id="IPR036250">
    <property type="entry name" value="AcylCo_DH-like_C"/>
</dbReference>
<dbReference type="Proteomes" id="UP000049023">
    <property type="component" value="Unassembled WGS sequence"/>
</dbReference>
<evidence type="ECO:0000256" key="5">
    <source>
        <dbReference type="ARBA" id="ARBA00022827"/>
    </source>
</evidence>
<evidence type="ECO:0000313" key="27">
    <source>
        <dbReference type="Proteomes" id="UP000189452"/>
    </source>
</evidence>
<dbReference type="Proteomes" id="UP000046947">
    <property type="component" value="Unassembled WGS sequence"/>
</dbReference>
<dbReference type="GO" id="GO:0050660">
    <property type="term" value="F:flavin adenine dinucleotide binding"/>
    <property type="evidence" value="ECO:0007669"/>
    <property type="project" value="InterPro"/>
</dbReference>
<keyword evidence="4 8" id="KW-0285">Flavoprotein</keyword>
<dbReference type="Proteomes" id="UP000048600">
    <property type="component" value="Unassembled WGS sequence"/>
</dbReference>
<organism evidence="19 27">
    <name type="scientific">Mycobacterium tuberculosis</name>
    <dbReference type="NCBI Taxonomy" id="1773"/>
    <lineage>
        <taxon>Bacteria</taxon>
        <taxon>Bacillati</taxon>
        <taxon>Actinomycetota</taxon>
        <taxon>Actinomycetes</taxon>
        <taxon>Mycobacteriales</taxon>
        <taxon>Mycobacteriaceae</taxon>
        <taxon>Mycobacterium</taxon>
        <taxon>Mycobacterium tuberculosis complex</taxon>
    </lineage>
</organism>
<dbReference type="InterPro" id="IPR013786">
    <property type="entry name" value="AcylCoA_DH/ox_N"/>
</dbReference>
<evidence type="ECO:0000313" key="20">
    <source>
        <dbReference type="EMBL" id="REQ55761.1"/>
    </source>
</evidence>
<dbReference type="GO" id="GO:0003995">
    <property type="term" value="F:acyl-CoA dehydrogenase activity"/>
    <property type="evidence" value="ECO:0007669"/>
    <property type="project" value="TreeGrafter"/>
</dbReference>
<evidence type="ECO:0000256" key="1">
    <source>
        <dbReference type="ARBA" id="ARBA00001974"/>
    </source>
</evidence>
<dbReference type="EMBL" id="QTBD01000049">
    <property type="protein sequence ID" value="REQ55761.1"/>
    <property type="molecule type" value="Genomic_DNA"/>
</dbReference>
<keyword evidence="5 8" id="KW-0274">FAD</keyword>
<dbReference type="OMA" id="GMSMFIV"/>
<dbReference type="PANTHER" id="PTHR48083">
    <property type="entry name" value="MEDIUM-CHAIN SPECIFIC ACYL-COA DEHYDROGENASE, MITOCHONDRIAL-RELATED"/>
    <property type="match status" value="1"/>
</dbReference>
<evidence type="ECO:0000313" key="25">
    <source>
        <dbReference type="Proteomes" id="UP000049023"/>
    </source>
</evidence>
<dbReference type="SUPFAM" id="SSF56645">
    <property type="entry name" value="Acyl-CoA dehydrogenase NM domain-like"/>
    <property type="match status" value="1"/>
</dbReference>
<comment type="catalytic activity">
    <reaction evidence="7">
        <text>a 2,3-saturated acyl-CoA + A = a 2,3-dehydroacyl-CoA + AH2</text>
        <dbReference type="Rhea" id="RHEA:48608"/>
        <dbReference type="ChEBI" id="CHEBI:13193"/>
        <dbReference type="ChEBI" id="CHEBI:17499"/>
        <dbReference type="ChEBI" id="CHEBI:60015"/>
        <dbReference type="ChEBI" id="CHEBI:65111"/>
    </reaction>
</comment>
<dbReference type="EMBL" id="CSAD01000065">
    <property type="protein sequence ID" value="COU97043.1"/>
    <property type="molecule type" value="Genomic_DNA"/>
</dbReference>
<dbReference type="InterPro" id="IPR006091">
    <property type="entry name" value="Acyl-CoA_Oxase/DH_mid-dom"/>
</dbReference>
<reference evidence="20" key="7">
    <citation type="submission" date="2018-07" db="EMBL/GenBank/DDBJ databases">
        <authorList>
            <person name="Shah S."/>
            <person name="Brown T."/>
            <person name="Auld S."/>
            <person name="Bratton K."/>
            <person name="Narechania A."/>
            <person name="Mathema B."/>
            <person name="Gandhi N."/>
        </authorList>
    </citation>
    <scope>NUCLEOTIDE SEQUENCE</scope>
    <source>
        <strain evidence="20">32301_S10</strain>
    </source>
</reference>
<reference evidence="19 27" key="4">
    <citation type="submission" date="2016-04" db="EMBL/GenBank/DDBJ databases">
        <authorList>
            <person name="Bigi M."/>
            <person name="Bigi F."/>
            <person name="Soria M.A."/>
        </authorList>
    </citation>
    <scope>NUCLEOTIDE SEQUENCE [LARGE SCALE GENOMIC DNA]</scope>
    <source>
        <strain evidence="19 27">6548</strain>
    </source>
</reference>
<evidence type="ECO:0000313" key="23">
    <source>
        <dbReference type="Proteomes" id="UP000046947"/>
    </source>
</evidence>
<dbReference type="Gene3D" id="1.10.540.10">
    <property type="entry name" value="Acyl-CoA dehydrogenase/oxidase, N-terminal domain"/>
    <property type="match status" value="1"/>
</dbReference>
<reference evidence="16" key="3">
    <citation type="submission" date="2015-03" db="EMBL/GenBank/DDBJ databases">
        <authorList>
            <person name="Murphy D."/>
        </authorList>
    </citation>
    <scope>NUCLEOTIDE SEQUENCE [LARGE SCALE GENOMIC DNA]</scope>
    <source>
        <strain evidence="16">K00500041</strain>
    </source>
</reference>
<accession>A0A045I1H0</accession>
<reference evidence="18 29" key="8">
    <citation type="submission" date="2021-03" db="EMBL/GenBank/DDBJ databases">
        <title>Whole Genome Sequencing of Mycobacterium tuberculosis clinical isolates from Arunachal Pradesh, India.</title>
        <authorList>
            <person name="Singh S."/>
            <person name="Mudliar S.R."/>
            <person name="Kulsum U."/>
            <person name="Rufai S.B."/>
            <person name="Singh P.K."/>
            <person name="Umpo M."/>
            <person name="Nyori M."/>
        </authorList>
    </citation>
    <scope>NUCLEOTIDE SEQUENCE [LARGE SCALE GENOMIC DNA]</scope>
    <source>
        <strain evidence="18 29">OMICS/BPL/0142/20/SP</strain>
    </source>
</reference>
<dbReference type="InterPro" id="IPR009100">
    <property type="entry name" value="AcylCoA_DH/oxidase_NM_dom_sf"/>
</dbReference>
<evidence type="ECO:0000313" key="29">
    <source>
        <dbReference type="Proteomes" id="UP000671119"/>
    </source>
</evidence>
<dbReference type="InterPro" id="IPR046373">
    <property type="entry name" value="Acyl-CoA_Oxase/DH_mid-dom_sf"/>
</dbReference>
<proteinExistence type="inferred from homology"/>
<dbReference type="Pfam" id="PF02771">
    <property type="entry name" value="Acyl-CoA_dh_N"/>
    <property type="match status" value="1"/>
</dbReference>
<dbReference type="EMBL" id="CHKL01000097">
    <property type="protein sequence ID" value="COW01346.1"/>
    <property type="molecule type" value="Genomic_DNA"/>
</dbReference>
<dbReference type="GO" id="GO:0033539">
    <property type="term" value="P:fatty acid beta-oxidation using acyl-CoA dehydrogenase"/>
    <property type="evidence" value="ECO:0007669"/>
    <property type="project" value="TreeGrafter"/>
</dbReference>
<evidence type="ECO:0000313" key="28">
    <source>
        <dbReference type="Proteomes" id="UP000256381"/>
    </source>
</evidence>
<evidence type="ECO:0000256" key="7">
    <source>
        <dbReference type="ARBA" id="ARBA00052546"/>
    </source>
</evidence>
<dbReference type="InterPro" id="IPR050741">
    <property type="entry name" value="Acyl-CoA_dehydrogenase"/>
</dbReference>
<dbReference type="EMBL" id="CFOH01000260">
    <property type="protein sequence ID" value="CFE50955.1"/>
    <property type="molecule type" value="Genomic_DNA"/>
</dbReference>
<evidence type="ECO:0000313" key="12">
    <source>
        <dbReference type="EMBL" id="CFE50955.1"/>
    </source>
</evidence>
<dbReference type="EMBL" id="JAGIZI010000001">
    <property type="protein sequence ID" value="MBP0681748.1"/>
    <property type="molecule type" value="Genomic_DNA"/>
</dbReference>
<comment type="subunit">
    <text evidence="3">Homodimer.</text>
</comment>